<dbReference type="EMBL" id="MU971345">
    <property type="protein sequence ID" value="KAK9239636.1"/>
    <property type="molecule type" value="Genomic_DNA"/>
</dbReference>
<sequence>MHSAPSPSLVPASAPRAPQFLRLSAPLETEKRNFLVLTAKVTPSTVTDEQKVVDPADVAETEAETRPRSESVASTASDVSSTNGNSLQRWVSNVDIPEESAF</sequence>
<evidence type="ECO:0000313" key="2">
    <source>
        <dbReference type="Proteomes" id="UP001433508"/>
    </source>
</evidence>
<evidence type="ECO:0000313" key="1">
    <source>
        <dbReference type="EMBL" id="KAK9239636.1"/>
    </source>
</evidence>
<protein>
    <submittedName>
        <fullName evidence="1">Uncharacterized protein</fullName>
    </submittedName>
</protein>
<organism evidence="1 2">
    <name type="scientific">Lipomyces kononenkoae</name>
    <name type="common">Yeast</name>
    <dbReference type="NCBI Taxonomy" id="34357"/>
    <lineage>
        <taxon>Eukaryota</taxon>
        <taxon>Fungi</taxon>
        <taxon>Dikarya</taxon>
        <taxon>Ascomycota</taxon>
        <taxon>Saccharomycotina</taxon>
        <taxon>Lipomycetes</taxon>
        <taxon>Lipomycetales</taxon>
        <taxon>Lipomycetaceae</taxon>
        <taxon>Lipomyces</taxon>
    </lineage>
</organism>
<accession>A0ACC3T7J2</accession>
<keyword evidence="2" id="KW-1185">Reference proteome</keyword>
<comment type="caution">
    <text evidence="1">The sequence shown here is derived from an EMBL/GenBank/DDBJ whole genome shotgun (WGS) entry which is preliminary data.</text>
</comment>
<name>A0ACC3T7J2_LIPKO</name>
<reference evidence="2" key="1">
    <citation type="journal article" date="2024" name="Front. Bioeng. Biotechnol.">
        <title>Genome-scale model development and genomic sequencing of the oleaginous clade Lipomyces.</title>
        <authorList>
            <person name="Czajka J.J."/>
            <person name="Han Y."/>
            <person name="Kim J."/>
            <person name="Mondo S.J."/>
            <person name="Hofstad B.A."/>
            <person name="Robles A."/>
            <person name="Haridas S."/>
            <person name="Riley R."/>
            <person name="LaButti K."/>
            <person name="Pangilinan J."/>
            <person name="Andreopoulos W."/>
            <person name="Lipzen A."/>
            <person name="Yan J."/>
            <person name="Wang M."/>
            <person name="Ng V."/>
            <person name="Grigoriev I.V."/>
            <person name="Spatafora J.W."/>
            <person name="Magnuson J.K."/>
            <person name="Baker S.E."/>
            <person name="Pomraning K.R."/>
        </authorList>
    </citation>
    <scope>NUCLEOTIDE SEQUENCE [LARGE SCALE GENOMIC DNA]</scope>
    <source>
        <strain evidence="2">CBS 7786</strain>
    </source>
</reference>
<dbReference type="Proteomes" id="UP001433508">
    <property type="component" value="Unassembled WGS sequence"/>
</dbReference>
<proteinExistence type="predicted"/>
<gene>
    <name evidence="1" type="ORF">V1525DRAFT_397968</name>
</gene>